<gene>
    <name evidence="2" type="ORF">HJG59_009193</name>
</gene>
<protein>
    <submittedName>
        <fullName evidence="2">Uncharacterized protein</fullName>
    </submittedName>
</protein>
<evidence type="ECO:0000313" key="3">
    <source>
        <dbReference type="Proteomes" id="UP000550707"/>
    </source>
</evidence>
<dbReference type="AlphaFoldDB" id="A0A7J8DTZ2"/>
<dbReference type="InParanoid" id="A0A7J8DTZ2"/>
<reference evidence="2 3" key="1">
    <citation type="journal article" date="2020" name="Nature">
        <title>Six reference-quality genomes reveal evolution of bat adaptations.</title>
        <authorList>
            <person name="Jebb D."/>
            <person name="Huang Z."/>
            <person name="Pippel M."/>
            <person name="Hughes G.M."/>
            <person name="Lavrichenko K."/>
            <person name="Devanna P."/>
            <person name="Winkler S."/>
            <person name="Jermiin L.S."/>
            <person name="Skirmuntt E.C."/>
            <person name="Katzourakis A."/>
            <person name="Burkitt-Gray L."/>
            <person name="Ray D.A."/>
            <person name="Sullivan K.A.M."/>
            <person name="Roscito J.G."/>
            <person name="Kirilenko B.M."/>
            <person name="Davalos L.M."/>
            <person name="Corthals A.P."/>
            <person name="Power M.L."/>
            <person name="Jones G."/>
            <person name="Ransome R.D."/>
            <person name="Dechmann D.K.N."/>
            <person name="Locatelli A.G."/>
            <person name="Puechmaille S.J."/>
            <person name="Fedrigo O."/>
            <person name="Jarvis E.D."/>
            <person name="Hiller M."/>
            <person name="Vernes S.C."/>
            <person name="Myers E.W."/>
            <person name="Teeling E.C."/>
        </authorList>
    </citation>
    <scope>NUCLEOTIDE SEQUENCE [LARGE SCALE GENOMIC DNA]</scope>
    <source>
        <strain evidence="2">MMolMol1</strain>
        <tissue evidence="2">Muscle</tissue>
    </source>
</reference>
<evidence type="ECO:0000313" key="2">
    <source>
        <dbReference type="EMBL" id="KAF6426505.1"/>
    </source>
</evidence>
<accession>A0A7J8DTZ2</accession>
<organism evidence="2 3">
    <name type="scientific">Molossus molossus</name>
    <name type="common">Pallas' mastiff bat</name>
    <name type="synonym">Vespertilio molossus</name>
    <dbReference type="NCBI Taxonomy" id="27622"/>
    <lineage>
        <taxon>Eukaryota</taxon>
        <taxon>Metazoa</taxon>
        <taxon>Chordata</taxon>
        <taxon>Craniata</taxon>
        <taxon>Vertebrata</taxon>
        <taxon>Euteleostomi</taxon>
        <taxon>Mammalia</taxon>
        <taxon>Eutheria</taxon>
        <taxon>Laurasiatheria</taxon>
        <taxon>Chiroptera</taxon>
        <taxon>Yangochiroptera</taxon>
        <taxon>Molossidae</taxon>
        <taxon>Molossus</taxon>
    </lineage>
</organism>
<feature type="region of interest" description="Disordered" evidence="1">
    <location>
        <begin position="120"/>
        <end position="145"/>
    </location>
</feature>
<feature type="region of interest" description="Disordered" evidence="1">
    <location>
        <begin position="1"/>
        <end position="24"/>
    </location>
</feature>
<keyword evidence="3" id="KW-1185">Reference proteome</keyword>
<dbReference type="Proteomes" id="UP000550707">
    <property type="component" value="Unassembled WGS sequence"/>
</dbReference>
<proteinExistence type="predicted"/>
<evidence type="ECO:0000256" key="1">
    <source>
        <dbReference type="SAM" id="MobiDB-lite"/>
    </source>
</evidence>
<feature type="compositionally biased region" description="Basic and acidic residues" evidence="1">
    <location>
        <begin position="123"/>
        <end position="136"/>
    </location>
</feature>
<comment type="caution">
    <text evidence="2">The sequence shown here is derived from an EMBL/GenBank/DDBJ whole genome shotgun (WGS) entry which is preliminary data.</text>
</comment>
<name>A0A7J8DTZ2_MOLMO</name>
<dbReference type="EMBL" id="JACASF010000016">
    <property type="protein sequence ID" value="KAF6426505.1"/>
    <property type="molecule type" value="Genomic_DNA"/>
</dbReference>
<sequence length="145" mass="15960">MPRCSSAGRALPHPGPSPSRFPGPATVTCNQSNNWTLTDRQSCGWCGSGLSVGLCNEGSQLHSCPDQGVCRRQPIGVSLPHQCFFLSPSHPSTLPTKHQWKKYPQVRINHNKKQMKCVYAHGPSKEDKSDDPHFQGDPEDGLWLS</sequence>